<evidence type="ECO:0000256" key="2">
    <source>
        <dbReference type="ARBA" id="ARBA00004370"/>
    </source>
</evidence>
<evidence type="ECO:0000259" key="11">
    <source>
        <dbReference type="PROSITE" id="PS50109"/>
    </source>
</evidence>
<keyword evidence="8 10" id="KW-1133">Transmembrane helix</keyword>
<dbReference type="InterPro" id="IPR004358">
    <property type="entry name" value="Sig_transdc_His_kin-like_C"/>
</dbReference>
<keyword evidence="4" id="KW-0597">Phosphoprotein</keyword>
<dbReference type="Pfam" id="PF02518">
    <property type="entry name" value="HATPase_c"/>
    <property type="match status" value="1"/>
</dbReference>
<dbReference type="Gene3D" id="1.10.287.130">
    <property type="match status" value="1"/>
</dbReference>
<keyword evidence="5" id="KW-0808">Transferase</keyword>
<evidence type="ECO:0000313" key="12">
    <source>
        <dbReference type="EMBL" id="MFC7298553.1"/>
    </source>
</evidence>
<evidence type="ECO:0000256" key="10">
    <source>
        <dbReference type="SAM" id="Phobius"/>
    </source>
</evidence>
<dbReference type="Proteomes" id="UP001596379">
    <property type="component" value="Unassembled WGS sequence"/>
</dbReference>
<accession>A0ABW2J569</accession>
<dbReference type="InterPro" id="IPR005467">
    <property type="entry name" value="His_kinase_dom"/>
</dbReference>
<evidence type="ECO:0000256" key="7">
    <source>
        <dbReference type="ARBA" id="ARBA00022777"/>
    </source>
</evidence>
<keyword evidence="9 10" id="KW-0472">Membrane</keyword>
<evidence type="ECO:0000256" key="8">
    <source>
        <dbReference type="ARBA" id="ARBA00022989"/>
    </source>
</evidence>
<dbReference type="SUPFAM" id="SSF47384">
    <property type="entry name" value="Homodimeric domain of signal transducing histidine kinase"/>
    <property type="match status" value="1"/>
</dbReference>
<dbReference type="CDD" id="cd00082">
    <property type="entry name" value="HisKA"/>
    <property type="match status" value="1"/>
</dbReference>
<evidence type="ECO:0000256" key="9">
    <source>
        <dbReference type="ARBA" id="ARBA00023136"/>
    </source>
</evidence>
<name>A0ABW2J569_9BURK</name>
<comment type="caution">
    <text evidence="12">The sequence shown here is derived from an EMBL/GenBank/DDBJ whole genome shotgun (WGS) entry which is preliminary data.</text>
</comment>
<evidence type="ECO:0000313" key="13">
    <source>
        <dbReference type="Proteomes" id="UP001596379"/>
    </source>
</evidence>
<evidence type="ECO:0000256" key="3">
    <source>
        <dbReference type="ARBA" id="ARBA00012438"/>
    </source>
</evidence>
<proteinExistence type="predicted"/>
<dbReference type="EC" id="2.7.13.3" evidence="3"/>
<evidence type="ECO:0000256" key="1">
    <source>
        <dbReference type="ARBA" id="ARBA00000085"/>
    </source>
</evidence>
<feature type="transmembrane region" description="Helical" evidence="10">
    <location>
        <begin position="12"/>
        <end position="34"/>
    </location>
</feature>
<keyword evidence="7 12" id="KW-0418">Kinase</keyword>
<dbReference type="PROSITE" id="PS50109">
    <property type="entry name" value="HIS_KIN"/>
    <property type="match status" value="1"/>
</dbReference>
<dbReference type="InterPro" id="IPR036890">
    <property type="entry name" value="HATPase_C_sf"/>
</dbReference>
<keyword evidence="6 10" id="KW-0812">Transmembrane</keyword>
<dbReference type="SMART" id="SM00387">
    <property type="entry name" value="HATPase_c"/>
    <property type="match status" value="1"/>
</dbReference>
<dbReference type="EMBL" id="JBHTCC010000001">
    <property type="protein sequence ID" value="MFC7298553.1"/>
    <property type="molecule type" value="Genomic_DNA"/>
</dbReference>
<dbReference type="Gene3D" id="6.10.340.10">
    <property type="match status" value="1"/>
</dbReference>
<dbReference type="GO" id="GO:0016301">
    <property type="term" value="F:kinase activity"/>
    <property type="evidence" value="ECO:0007669"/>
    <property type="project" value="UniProtKB-KW"/>
</dbReference>
<dbReference type="Pfam" id="PF00512">
    <property type="entry name" value="HisKA"/>
    <property type="match status" value="1"/>
</dbReference>
<dbReference type="SUPFAM" id="SSF55874">
    <property type="entry name" value="ATPase domain of HSP90 chaperone/DNA topoisomerase II/histidine kinase"/>
    <property type="match status" value="1"/>
</dbReference>
<dbReference type="RefSeq" id="WP_382233778.1">
    <property type="nucleotide sequence ID" value="NZ_JBHTCC010000001.1"/>
</dbReference>
<evidence type="ECO:0000256" key="5">
    <source>
        <dbReference type="ARBA" id="ARBA00022679"/>
    </source>
</evidence>
<gene>
    <name evidence="12" type="ORF">ACFQO0_08900</name>
</gene>
<dbReference type="InterPro" id="IPR003661">
    <property type="entry name" value="HisK_dim/P_dom"/>
</dbReference>
<reference evidence="13" key="1">
    <citation type="journal article" date="2019" name="Int. J. Syst. Evol. Microbiol.">
        <title>The Global Catalogue of Microorganisms (GCM) 10K type strain sequencing project: providing services to taxonomists for standard genome sequencing and annotation.</title>
        <authorList>
            <consortium name="The Broad Institute Genomics Platform"/>
            <consortium name="The Broad Institute Genome Sequencing Center for Infectious Disease"/>
            <person name="Wu L."/>
            <person name="Ma J."/>
        </authorList>
    </citation>
    <scope>NUCLEOTIDE SEQUENCE [LARGE SCALE GENOMIC DNA]</scope>
    <source>
        <strain evidence="13">CCUG 36956</strain>
    </source>
</reference>
<dbReference type="PANTHER" id="PTHR45436">
    <property type="entry name" value="SENSOR HISTIDINE KINASE YKOH"/>
    <property type="match status" value="1"/>
</dbReference>
<organism evidence="12 13">
    <name type="scientific">Herminiimonas aquatilis</name>
    <dbReference type="NCBI Taxonomy" id="345342"/>
    <lineage>
        <taxon>Bacteria</taxon>
        <taxon>Pseudomonadati</taxon>
        <taxon>Pseudomonadota</taxon>
        <taxon>Betaproteobacteria</taxon>
        <taxon>Burkholderiales</taxon>
        <taxon>Oxalobacteraceae</taxon>
        <taxon>Herminiimonas</taxon>
    </lineage>
</organism>
<sequence length="416" mass="45460">MKRRSSLRRRIVVAYLFFALAICTFFGAVVAVAIEGTEDLLVDEHLRSIAAWASPRHAIGMPVEMPSDVSFYHGDNIPEPLRGMALGVAKESFEGKVVHLLVGEDDAGTYVVVDRASEYKNIEHVIYAMIMAGFLGFVALSLFLGSFIARGFVDPIIELAAAVKDNNHPTELPLLKSKDELGILARAFAAHTTELKQFLARERFFTGDVSHELRTPLTIITGAAELLVEQTKAQPALYAPADRILRAAKEANDCVEILLLLARAPDQINRPETSIADVIHAELARCQHFIANKPVTLTFEEGVDFVVEARKELLTAAIGNLIRNACQYTERGSVTVKMTDHAVIVEDTGPGLPESIQARLQNKPSAKPLVGSAGTGLGLALVVRICEYLDATLHVENNPKNGSNFRIVFKTILTEI</sequence>
<keyword evidence="13" id="KW-1185">Reference proteome</keyword>
<comment type="subcellular location">
    <subcellularLocation>
        <location evidence="2">Membrane</location>
    </subcellularLocation>
</comment>
<dbReference type="InterPro" id="IPR036097">
    <property type="entry name" value="HisK_dim/P_sf"/>
</dbReference>
<comment type="catalytic activity">
    <reaction evidence="1">
        <text>ATP + protein L-histidine = ADP + protein N-phospho-L-histidine.</text>
        <dbReference type="EC" id="2.7.13.3"/>
    </reaction>
</comment>
<dbReference type="Gene3D" id="3.30.565.10">
    <property type="entry name" value="Histidine kinase-like ATPase, C-terminal domain"/>
    <property type="match status" value="1"/>
</dbReference>
<protein>
    <recommendedName>
        <fullName evidence="3">histidine kinase</fullName>
        <ecNumber evidence="3">2.7.13.3</ecNumber>
    </recommendedName>
</protein>
<dbReference type="InterPro" id="IPR050428">
    <property type="entry name" value="TCS_sensor_his_kinase"/>
</dbReference>
<evidence type="ECO:0000256" key="4">
    <source>
        <dbReference type="ARBA" id="ARBA00022553"/>
    </source>
</evidence>
<feature type="domain" description="Histidine kinase" evidence="11">
    <location>
        <begin position="208"/>
        <end position="413"/>
    </location>
</feature>
<dbReference type="InterPro" id="IPR003594">
    <property type="entry name" value="HATPase_dom"/>
</dbReference>
<evidence type="ECO:0000256" key="6">
    <source>
        <dbReference type="ARBA" id="ARBA00022692"/>
    </source>
</evidence>
<dbReference type="SMART" id="SM00388">
    <property type="entry name" value="HisKA"/>
    <property type="match status" value="1"/>
</dbReference>
<dbReference type="PRINTS" id="PR00344">
    <property type="entry name" value="BCTRLSENSOR"/>
</dbReference>
<feature type="transmembrane region" description="Helical" evidence="10">
    <location>
        <begin position="125"/>
        <end position="149"/>
    </location>
</feature>
<dbReference type="PANTHER" id="PTHR45436:SF16">
    <property type="entry name" value="HISTIDINE KINASE"/>
    <property type="match status" value="1"/>
</dbReference>